<protein>
    <submittedName>
        <fullName evidence="1">Uncharacterized protein</fullName>
    </submittedName>
</protein>
<keyword evidence="2" id="KW-1185">Reference proteome</keyword>
<name>A0A1Q9WMK1_PSERE</name>
<dbReference type="Proteomes" id="UP000186756">
    <property type="component" value="Unassembled WGS sequence"/>
</dbReference>
<evidence type="ECO:0000313" key="2">
    <source>
        <dbReference type="Proteomes" id="UP000186756"/>
    </source>
</evidence>
<organism evidence="1 2">
    <name type="scientific">Pseudomonas reinekei</name>
    <dbReference type="NCBI Taxonomy" id="395598"/>
    <lineage>
        <taxon>Bacteria</taxon>
        <taxon>Pseudomonadati</taxon>
        <taxon>Pseudomonadota</taxon>
        <taxon>Gammaproteobacteria</taxon>
        <taxon>Pseudomonadales</taxon>
        <taxon>Pseudomonadaceae</taxon>
        <taxon>Pseudomonas</taxon>
    </lineage>
</organism>
<proteinExistence type="predicted"/>
<comment type="caution">
    <text evidence="1">The sequence shown here is derived from an EMBL/GenBank/DDBJ whole genome shotgun (WGS) entry which is preliminary data.</text>
</comment>
<gene>
    <name evidence="1" type="ORF">BVK86_23805</name>
</gene>
<dbReference type="AlphaFoldDB" id="A0A1Q9WMK1"/>
<reference evidence="1" key="1">
    <citation type="submission" date="2017-01" db="EMBL/GenBank/DDBJ databases">
        <authorList>
            <person name="Poblete-Castro I."/>
        </authorList>
    </citation>
    <scope>NUCLEOTIDE SEQUENCE [LARGE SCALE GENOMIC DNA]</scope>
    <source>
        <strain evidence="1">MT1</strain>
    </source>
</reference>
<sequence length="113" mass="12375">MLRNYIGINTCAIDIFSAPQWWDSPISDLTERRQESVHCTGISIPAFDSISSAQIVAENACFKIATEKGRNRGVFEEGHLAGTMLVQGFLKRSFGLYKMGNGSTMGPIHHGNA</sequence>
<accession>A0A1Q9WMK1</accession>
<dbReference type="EMBL" id="MSTQ01000019">
    <property type="protein sequence ID" value="OLT99935.1"/>
    <property type="molecule type" value="Genomic_DNA"/>
</dbReference>
<evidence type="ECO:0000313" key="1">
    <source>
        <dbReference type="EMBL" id="OLT99935.1"/>
    </source>
</evidence>